<dbReference type="EMBL" id="CP006912">
    <property type="protein sequence ID" value="AHB50075.1"/>
    <property type="molecule type" value="Genomic_DNA"/>
</dbReference>
<keyword evidence="2" id="KW-1185">Reference proteome</keyword>
<dbReference type="AlphaFoldDB" id="V5SJ11"/>
<sequence length="66" mass="7088">MSLAAARVAAQKCRESLAADVDSIEARSAKRAAARIAEAQLITFKTCAEAYVAAHEADWSNDKHRA</sequence>
<organism evidence="1 2">
    <name type="scientific">Hyphomicrobium nitrativorans NL23</name>
    <dbReference type="NCBI Taxonomy" id="1029756"/>
    <lineage>
        <taxon>Bacteria</taxon>
        <taxon>Pseudomonadati</taxon>
        <taxon>Pseudomonadota</taxon>
        <taxon>Alphaproteobacteria</taxon>
        <taxon>Hyphomicrobiales</taxon>
        <taxon>Hyphomicrobiaceae</taxon>
        <taxon>Hyphomicrobium</taxon>
    </lineage>
</organism>
<name>V5SJ11_9HYPH</name>
<dbReference type="HOGENOM" id="CLU_2825295_0_0_5"/>
<evidence type="ECO:0000313" key="1">
    <source>
        <dbReference type="EMBL" id="AHB50075.1"/>
    </source>
</evidence>
<dbReference type="RefSeq" id="WP_023786781.1">
    <property type="nucleotide sequence ID" value="NC_022997.1"/>
</dbReference>
<gene>
    <name evidence="1" type="ORF">W911_06945</name>
</gene>
<evidence type="ECO:0000313" key="2">
    <source>
        <dbReference type="Proteomes" id="UP000018542"/>
    </source>
</evidence>
<dbReference type="PATRIC" id="fig|1029756.8.peg.1451"/>
<proteinExistence type="predicted"/>
<protein>
    <submittedName>
        <fullName evidence="1">Uncharacterized protein</fullName>
    </submittedName>
</protein>
<dbReference type="KEGG" id="hni:W911_06945"/>
<dbReference type="Proteomes" id="UP000018542">
    <property type="component" value="Chromosome"/>
</dbReference>
<reference evidence="1 2" key="1">
    <citation type="journal article" date="2014" name="Genome Announc.">
        <title>Complete Genome Sequence of Hyphomicrobium nitrativorans Strain NL23, a Denitrifying Bacterium Isolated from Biofilm of a Methanol-Fed Denitrification System Treating Seawater at the Montreal Biodome.</title>
        <authorList>
            <person name="Martineau C."/>
            <person name="Villeneuve C."/>
            <person name="Mauffrey F."/>
            <person name="Villemur R."/>
        </authorList>
    </citation>
    <scope>NUCLEOTIDE SEQUENCE [LARGE SCALE GENOMIC DNA]</scope>
    <source>
        <strain evidence="1">NL23</strain>
    </source>
</reference>
<accession>V5SJ11</accession>